<reference evidence="2" key="1">
    <citation type="submission" date="2023-03" db="UniProtKB">
        <authorList>
            <consortium name="EnsemblPlants"/>
        </authorList>
    </citation>
    <scope>IDENTIFICATION</scope>
</reference>
<dbReference type="Gramene" id="MELO3C026559.2.1">
    <property type="protein sequence ID" value="MELO3C026559.2.1"/>
    <property type="gene ID" value="MELO3C026559.2"/>
</dbReference>
<dbReference type="EnsemblPlants" id="MELO3C026559.2.1">
    <property type="protein sequence ID" value="MELO3C026559.2.1"/>
    <property type="gene ID" value="MELO3C026559.2"/>
</dbReference>
<evidence type="ECO:0000313" key="2">
    <source>
        <dbReference type="EnsemblPlants" id="MELO3C026559.2.1"/>
    </source>
</evidence>
<proteinExistence type="predicted"/>
<evidence type="ECO:0000256" key="1">
    <source>
        <dbReference type="SAM" id="MobiDB-lite"/>
    </source>
</evidence>
<accession>A0A9I9E020</accession>
<feature type="region of interest" description="Disordered" evidence="1">
    <location>
        <begin position="72"/>
        <end position="94"/>
    </location>
</feature>
<organism evidence="2">
    <name type="scientific">Cucumis melo</name>
    <name type="common">Muskmelon</name>
    <dbReference type="NCBI Taxonomy" id="3656"/>
    <lineage>
        <taxon>Eukaryota</taxon>
        <taxon>Viridiplantae</taxon>
        <taxon>Streptophyta</taxon>
        <taxon>Embryophyta</taxon>
        <taxon>Tracheophyta</taxon>
        <taxon>Spermatophyta</taxon>
        <taxon>Magnoliopsida</taxon>
        <taxon>eudicotyledons</taxon>
        <taxon>Gunneridae</taxon>
        <taxon>Pentapetalae</taxon>
        <taxon>rosids</taxon>
        <taxon>fabids</taxon>
        <taxon>Cucurbitales</taxon>
        <taxon>Cucurbitaceae</taxon>
        <taxon>Benincaseae</taxon>
        <taxon>Cucumis</taxon>
    </lineage>
</organism>
<name>A0A9I9E020_CUCME</name>
<sequence>MTARGRRLLQRRGEHVLVRQRATKKDGLCNKLHANGRSLPRRLGSWRCDDSSRSFANKHRLEQTQSACFKSERRDAEEMVDRKGRSDSGCGSLG</sequence>
<protein>
    <submittedName>
        <fullName evidence="2">Uncharacterized protein</fullName>
    </submittedName>
</protein>
<feature type="compositionally biased region" description="Basic and acidic residues" evidence="1">
    <location>
        <begin position="72"/>
        <end position="86"/>
    </location>
</feature>
<dbReference type="AlphaFoldDB" id="A0A9I9E020"/>